<evidence type="ECO:0000256" key="3">
    <source>
        <dbReference type="ARBA" id="ARBA00022723"/>
    </source>
</evidence>
<evidence type="ECO:0000259" key="8">
    <source>
        <dbReference type="PROSITE" id="PS51669"/>
    </source>
</evidence>
<dbReference type="PANTHER" id="PTHR43742:SF9">
    <property type="entry name" value="TETRATHIONATE REDUCTASE SUBUNIT A"/>
    <property type="match status" value="1"/>
</dbReference>
<keyword evidence="4" id="KW-0732">Signal</keyword>
<evidence type="ECO:0000256" key="4">
    <source>
        <dbReference type="ARBA" id="ARBA00022729"/>
    </source>
</evidence>
<dbReference type="Proteomes" id="UP001430755">
    <property type="component" value="Unassembled WGS sequence"/>
</dbReference>
<keyword evidence="6" id="KW-0408">Iron</keyword>
<dbReference type="EMBL" id="JAJMLW010000001">
    <property type="protein sequence ID" value="MCI2240866.1"/>
    <property type="molecule type" value="Genomic_DNA"/>
</dbReference>
<dbReference type="RefSeq" id="WP_242162512.1">
    <property type="nucleotide sequence ID" value="NZ_JAJMLW010000001.1"/>
</dbReference>
<evidence type="ECO:0000256" key="6">
    <source>
        <dbReference type="ARBA" id="ARBA00023004"/>
    </source>
</evidence>
<gene>
    <name evidence="9" type="ORF">LPT13_00640</name>
</gene>
<organism evidence="9 10">
    <name type="scientific">Adlercreutzia faecimuris</name>
    <dbReference type="NCBI Taxonomy" id="2897341"/>
    <lineage>
        <taxon>Bacteria</taxon>
        <taxon>Bacillati</taxon>
        <taxon>Actinomycetota</taxon>
        <taxon>Coriobacteriia</taxon>
        <taxon>Eggerthellales</taxon>
        <taxon>Eggerthellaceae</taxon>
        <taxon>Adlercreutzia</taxon>
    </lineage>
</organism>
<evidence type="ECO:0000256" key="1">
    <source>
        <dbReference type="ARBA" id="ARBA00022485"/>
    </source>
</evidence>
<name>A0ABS9WDC4_9ACTN</name>
<dbReference type="PROSITE" id="PS51318">
    <property type="entry name" value="TAT"/>
    <property type="match status" value="1"/>
</dbReference>
<evidence type="ECO:0000313" key="9">
    <source>
        <dbReference type="EMBL" id="MCI2240866.1"/>
    </source>
</evidence>
<evidence type="ECO:0000256" key="2">
    <source>
        <dbReference type="ARBA" id="ARBA00022505"/>
    </source>
</evidence>
<feature type="domain" description="4Fe-4S Mo/W bis-MGD-type" evidence="8">
    <location>
        <begin position="69"/>
        <end position="155"/>
    </location>
</feature>
<dbReference type="InterPro" id="IPR006311">
    <property type="entry name" value="TAT_signal"/>
</dbReference>
<reference evidence="9" key="1">
    <citation type="submission" date="2021-11" db="EMBL/GenBank/DDBJ databases">
        <title>A Novel Adlercreutzia Species, isolated from a Allomyrina dichotoma larva feces.</title>
        <authorList>
            <person name="Suh M.K."/>
        </authorList>
    </citation>
    <scope>NUCLEOTIDE SEQUENCE</scope>
    <source>
        <strain evidence="9">JBNU-10</strain>
    </source>
</reference>
<proteinExistence type="predicted"/>
<keyword evidence="5" id="KW-0560">Oxidoreductase</keyword>
<keyword evidence="10" id="KW-1185">Reference proteome</keyword>
<dbReference type="PROSITE" id="PS51669">
    <property type="entry name" value="4FE4S_MOW_BIS_MGD"/>
    <property type="match status" value="1"/>
</dbReference>
<dbReference type="InterPro" id="IPR050612">
    <property type="entry name" value="Prok_Mopterin_Oxidored"/>
</dbReference>
<accession>A0ABS9WDC4</accession>
<evidence type="ECO:0000256" key="5">
    <source>
        <dbReference type="ARBA" id="ARBA00023002"/>
    </source>
</evidence>
<protein>
    <recommendedName>
        <fullName evidence="8">4Fe-4S Mo/W bis-MGD-type domain-containing protein</fullName>
    </recommendedName>
</protein>
<keyword evidence="2" id="KW-0500">Molybdenum</keyword>
<keyword evidence="7" id="KW-0411">Iron-sulfur</keyword>
<evidence type="ECO:0000256" key="7">
    <source>
        <dbReference type="ARBA" id="ARBA00023014"/>
    </source>
</evidence>
<evidence type="ECO:0000313" key="10">
    <source>
        <dbReference type="Proteomes" id="UP001430755"/>
    </source>
</evidence>
<comment type="caution">
    <text evidence="9">The sequence shown here is derived from an EMBL/GenBank/DDBJ whole genome shotgun (WGS) entry which is preliminary data.</text>
</comment>
<sequence length="259" mass="27495">MPSLNIDRRRFLGAMGVLGAASLAGGAGSALTPDLAVAADAEFPVPKKGKPIEASVDPKTGDVKINDDVIVRYSSCVGCYSTCGNRIKLDRASGRVIGVGGNPYNPACAGNKLDFEAPLEDAYRSMSYANGHGAITHGTICGRGNGTLDGVSQPDRITVPLKRAGKRGEGKWKPISWDQLITEVTEGGKIFAELGEDQHVEGFKEVHDTVTPLNPEQPDLGPKSNQIAVMNTRADGRRQLNTRFATTFGTLNNFSHNSS</sequence>
<keyword evidence="1" id="KW-0004">4Fe-4S</keyword>
<dbReference type="PANTHER" id="PTHR43742">
    <property type="entry name" value="TRIMETHYLAMINE-N-OXIDE REDUCTASE"/>
    <property type="match status" value="1"/>
</dbReference>
<keyword evidence="3" id="KW-0479">Metal-binding</keyword>
<dbReference type="InterPro" id="IPR006963">
    <property type="entry name" value="Mopterin_OxRdtase_4Fe-4S_dom"/>
</dbReference>